<dbReference type="CDD" id="cd00077">
    <property type="entry name" value="HDc"/>
    <property type="match status" value="1"/>
</dbReference>
<dbReference type="SMART" id="SM00471">
    <property type="entry name" value="HDc"/>
    <property type="match status" value="1"/>
</dbReference>
<dbReference type="PROSITE" id="PS51832">
    <property type="entry name" value="HD_GYP"/>
    <property type="match status" value="1"/>
</dbReference>
<dbReference type="InterPro" id="IPR003607">
    <property type="entry name" value="HD/PDEase_dom"/>
</dbReference>
<accession>A0A975AW51</accession>
<sequence>MRFVPIPCLKENMILGKNLYSNNNQLLLREGQPITRSYIKKFEEIGLQGIYIKDNISQDIEIKDIIHNGLRRKIIQRTKDLFLYAQKNNDKQAFIALNQSEKIVEKIVEDIISNRNLIVNMIDLKTFDDYTFQHSVNVAVLSLVVGVAVNMDRERLYKLGLGALLHDIGKVFVDKTILNKEGRLTDSEYAKIKEHPHAGYQYLKSKFVIPALSYIAVLDHHERYDGTGYPNGKTGDHISVFGRIIAIADVYDALISNRPYRKGLLPSEAIEYIMGGSGTLFDPNFATVFSRKVAVYPVGTCVKLSDGRIAIVVENFEGYTTRPKIRIIETEEILELRNINNITITGIAEI</sequence>
<organism evidence="2 3">
    <name type="scientific">Aceticella autotrophica</name>
    <dbReference type="NCBI Taxonomy" id="2755338"/>
    <lineage>
        <taxon>Bacteria</taxon>
        <taxon>Bacillati</taxon>
        <taxon>Bacillota</taxon>
        <taxon>Clostridia</taxon>
        <taxon>Thermoanaerobacterales</taxon>
        <taxon>Thermoanaerobacteraceae</taxon>
        <taxon>Aceticella</taxon>
    </lineage>
</organism>
<dbReference type="AlphaFoldDB" id="A0A975AW51"/>
<dbReference type="KEGG" id="aaut:ACETAC_01270"/>
<evidence type="ECO:0000259" key="1">
    <source>
        <dbReference type="PROSITE" id="PS51832"/>
    </source>
</evidence>
<evidence type="ECO:0000313" key="2">
    <source>
        <dbReference type="EMBL" id="QSZ27575.1"/>
    </source>
</evidence>
<gene>
    <name evidence="2" type="ORF">ACETAC_01270</name>
</gene>
<dbReference type="SUPFAM" id="SSF109604">
    <property type="entry name" value="HD-domain/PDEase-like"/>
    <property type="match status" value="1"/>
</dbReference>
<keyword evidence="3" id="KW-1185">Reference proteome</keyword>
<protein>
    <submittedName>
        <fullName evidence="2">HD-GYP domain-containing protein</fullName>
    </submittedName>
</protein>
<dbReference type="PANTHER" id="PTHR43155:SF2">
    <property type="entry name" value="CYCLIC DI-GMP PHOSPHODIESTERASE PA4108"/>
    <property type="match status" value="1"/>
</dbReference>
<dbReference type="InterPro" id="IPR037522">
    <property type="entry name" value="HD_GYP_dom"/>
</dbReference>
<dbReference type="Gene3D" id="1.10.3210.10">
    <property type="entry name" value="Hypothetical protein af1432"/>
    <property type="match status" value="1"/>
</dbReference>
<feature type="domain" description="HD-GYP" evidence="1">
    <location>
        <begin position="109"/>
        <end position="305"/>
    </location>
</feature>
<proteinExistence type="predicted"/>
<name>A0A975AW51_9THEO</name>
<dbReference type="PANTHER" id="PTHR43155">
    <property type="entry name" value="CYCLIC DI-GMP PHOSPHODIESTERASE PA4108-RELATED"/>
    <property type="match status" value="1"/>
</dbReference>
<evidence type="ECO:0000313" key="3">
    <source>
        <dbReference type="Proteomes" id="UP000671913"/>
    </source>
</evidence>
<dbReference type="EMBL" id="CP060096">
    <property type="protein sequence ID" value="QSZ27575.1"/>
    <property type="molecule type" value="Genomic_DNA"/>
</dbReference>
<reference evidence="2" key="1">
    <citation type="submission" date="2020-08" db="EMBL/GenBank/DDBJ databases">
        <title>Genomic insights into the carbon and energy metabolism of the first obligate autotrophic acetogenic bacterium Aceticella autotrophica gen. nov., sp. nov.</title>
        <authorList>
            <person name="Toshchakov S.V."/>
            <person name="Elcheninov A.G."/>
            <person name="Kublanov I.V."/>
            <person name="Frolov E.N."/>
            <person name="Lebedinsky A.V."/>
        </authorList>
    </citation>
    <scope>NUCLEOTIDE SEQUENCE</scope>
    <source>
        <strain evidence="2">3443-3Ac</strain>
    </source>
</reference>
<dbReference type="RefSeq" id="WP_284680279.1">
    <property type="nucleotide sequence ID" value="NZ_CP060096.1"/>
</dbReference>
<dbReference type="Proteomes" id="UP000671913">
    <property type="component" value="Chromosome"/>
</dbReference>
<dbReference type="Pfam" id="PF13487">
    <property type="entry name" value="HD_5"/>
    <property type="match status" value="1"/>
</dbReference>